<dbReference type="Pfam" id="PF12060">
    <property type="entry name" value="DUF3541"/>
    <property type="match status" value="1"/>
</dbReference>
<dbReference type="EMBL" id="MJMI01000094">
    <property type="protein sequence ID" value="OLQ91611.1"/>
    <property type="molecule type" value="Genomic_DNA"/>
</dbReference>
<evidence type="ECO:0000313" key="4">
    <source>
        <dbReference type="Proteomes" id="UP000186206"/>
    </source>
</evidence>
<dbReference type="AlphaFoldDB" id="A0A3N3E5V8"/>
<dbReference type="RefSeq" id="WP_075649728.1">
    <property type="nucleotide sequence ID" value="NZ_AP019658.1"/>
</dbReference>
<protein>
    <submittedName>
        <fullName evidence="3">DUF3541 domain-containing protein</fullName>
    </submittedName>
</protein>
<organism evidence="3 5">
    <name type="scientific">Vibrio ponticus</name>
    <dbReference type="NCBI Taxonomy" id="265668"/>
    <lineage>
        <taxon>Bacteria</taxon>
        <taxon>Pseudomonadati</taxon>
        <taxon>Pseudomonadota</taxon>
        <taxon>Gammaproteobacteria</taxon>
        <taxon>Vibrionales</taxon>
        <taxon>Vibrionaceae</taxon>
        <taxon>Vibrio</taxon>
    </lineage>
</organism>
<name>A0A3N3E5V8_9VIBR</name>
<dbReference type="OrthoDB" id="6080009at2"/>
<evidence type="ECO:0000256" key="1">
    <source>
        <dbReference type="SAM" id="SignalP"/>
    </source>
</evidence>
<dbReference type="Proteomes" id="UP000278792">
    <property type="component" value="Unassembled WGS sequence"/>
</dbReference>
<reference evidence="2 4" key="1">
    <citation type="submission" date="2016-09" db="EMBL/GenBank/DDBJ databases">
        <title>Genomic Taxonomy of the Vibrionaceae.</title>
        <authorList>
            <person name="Gonzalez-Castillo A."/>
            <person name="Gomez-Gil B."/>
            <person name="Enciso-Ibarra K."/>
        </authorList>
    </citation>
    <scope>NUCLEOTIDE SEQUENCE [LARGE SCALE GENOMIC DNA]</scope>
    <source>
        <strain evidence="2 4">CAIM 1731</strain>
    </source>
</reference>
<evidence type="ECO:0000313" key="2">
    <source>
        <dbReference type="EMBL" id="OLQ91611.1"/>
    </source>
</evidence>
<keyword evidence="4" id="KW-1185">Reference proteome</keyword>
<gene>
    <name evidence="2" type="ORF">BIY21_13165</name>
    <name evidence="3" type="ORF">EGH82_01790</name>
</gene>
<feature type="signal peptide" evidence="1">
    <location>
        <begin position="1"/>
        <end position="20"/>
    </location>
</feature>
<dbReference type="EMBL" id="RKIK01000003">
    <property type="protein sequence ID" value="ROV62116.1"/>
    <property type="molecule type" value="Genomic_DNA"/>
</dbReference>
<comment type="caution">
    <text evidence="3">The sequence shown here is derived from an EMBL/GenBank/DDBJ whole genome shotgun (WGS) entry which is preliminary data.</text>
</comment>
<dbReference type="InterPro" id="IPR021928">
    <property type="entry name" value="DUF3541"/>
</dbReference>
<accession>A0A3N3E5V8</accession>
<feature type="chain" id="PRO_5018549485" evidence="1">
    <location>
        <begin position="21"/>
        <end position="355"/>
    </location>
</feature>
<evidence type="ECO:0000313" key="5">
    <source>
        <dbReference type="Proteomes" id="UP000278792"/>
    </source>
</evidence>
<evidence type="ECO:0000313" key="3">
    <source>
        <dbReference type="EMBL" id="ROV62116.1"/>
    </source>
</evidence>
<dbReference type="Proteomes" id="UP000186206">
    <property type="component" value="Unassembled WGS sequence"/>
</dbReference>
<reference evidence="3 5" key="2">
    <citation type="submission" date="2018-11" db="EMBL/GenBank/DDBJ databases">
        <title>Vibrio ponticus strain CAIM 1751 pathogenic for the snapper Lutjanus guttatus.</title>
        <authorList>
            <person name="Soto-Rodriguez S."/>
            <person name="Lozano-Olvera R."/>
            <person name="Gomez-Gil B."/>
        </authorList>
    </citation>
    <scope>NUCLEOTIDE SEQUENCE [LARGE SCALE GENOMIC DNA]</scope>
    <source>
        <strain evidence="3 5">CAIM 1751</strain>
    </source>
</reference>
<sequence length="355" mass="41257">MRHTLLSLLLGFALSHNAFADTSSAYQESANLIKQTYEQQLYTLPAFKEGHYALRMYRQTLDPKYAAAIWSDLARVASRLNYFAAEVNTPESIYIYSEGRLSGYIGDDDERSIRRFKATKHMPEYLYLGVDLLGSMARANEYGLKHQQDEKLRQVIRRYDFSRYATEPDMIRAWAAQLANQVYWLRQLGEQDVVDEFVSSFRQTYPDSSDKKLSPQQYGNKLYGMTHIIFADSQYYQKQVDEKQHQWIYDYFRKNIDQIILRAKEDVIAEVGISFLLAGLEDDPVVEKTRKAINKAIDRQKGMVPSVTGDFDFSHGEHRNVLAIMLLDWQQVNKAPTFLNQPEIFSRMPYGLEAK</sequence>
<keyword evidence="1" id="KW-0732">Signal</keyword>
<proteinExistence type="predicted"/>